<dbReference type="Proteomes" id="UP001140206">
    <property type="component" value="Chromosome 5"/>
</dbReference>
<sequence length="106" mass="11617">MEKNHGGGGDCAKQTSEDSTACNKAPRTWFLTAAGFCVSLPLALKFNSRIPQLLIIPTAIVLDHMMGIWLCEREHAKCAKSRMMLQEMHKIVAEELAKSAGAKSED</sequence>
<gene>
    <name evidence="2" type="ORF">LUZ62_078665</name>
    <name evidence="1" type="ORF">LUZ62_084278</name>
</gene>
<evidence type="ECO:0000313" key="2">
    <source>
        <dbReference type="EMBL" id="KAJ4768290.1"/>
    </source>
</evidence>
<evidence type="ECO:0000313" key="3">
    <source>
        <dbReference type="Proteomes" id="UP001140206"/>
    </source>
</evidence>
<dbReference type="Proteomes" id="UP001140206">
    <property type="component" value="Chromosome 4"/>
</dbReference>
<dbReference type="AlphaFoldDB" id="A0AAV8DH32"/>
<comment type="caution">
    <text evidence="2">The sequence shown here is derived from an EMBL/GenBank/DDBJ whole genome shotgun (WGS) entry which is preliminary data.</text>
</comment>
<accession>A0AAV8DH32</accession>
<protein>
    <submittedName>
        <fullName evidence="2">Uncharacterized protein</fullName>
    </submittedName>
</protein>
<proteinExistence type="predicted"/>
<name>A0AAV8DH32_9POAL</name>
<dbReference type="EMBL" id="JAMFTS010000004">
    <property type="protein sequence ID" value="KAJ4768290.1"/>
    <property type="molecule type" value="Genomic_DNA"/>
</dbReference>
<keyword evidence="3" id="KW-1185">Reference proteome</keyword>
<organism evidence="2 3">
    <name type="scientific">Rhynchospora pubera</name>
    <dbReference type="NCBI Taxonomy" id="906938"/>
    <lineage>
        <taxon>Eukaryota</taxon>
        <taxon>Viridiplantae</taxon>
        <taxon>Streptophyta</taxon>
        <taxon>Embryophyta</taxon>
        <taxon>Tracheophyta</taxon>
        <taxon>Spermatophyta</taxon>
        <taxon>Magnoliopsida</taxon>
        <taxon>Liliopsida</taxon>
        <taxon>Poales</taxon>
        <taxon>Cyperaceae</taxon>
        <taxon>Cyperoideae</taxon>
        <taxon>Rhynchosporeae</taxon>
        <taxon>Rhynchospora</taxon>
    </lineage>
</organism>
<dbReference type="EMBL" id="JAMFTS010000005">
    <property type="protein sequence ID" value="KAJ4749873.1"/>
    <property type="molecule type" value="Genomic_DNA"/>
</dbReference>
<reference evidence="2" key="1">
    <citation type="submission" date="2022-08" db="EMBL/GenBank/DDBJ databases">
        <authorList>
            <person name="Marques A."/>
        </authorList>
    </citation>
    <scope>NUCLEOTIDE SEQUENCE</scope>
    <source>
        <strain evidence="2">RhyPub2mFocal</strain>
        <tissue evidence="2">Leaves</tissue>
    </source>
</reference>
<evidence type="ECO:0000313" key="1">
    <source>
        <dbReference type="EMBL" id="KAJ4749873.1"/>
    </source>
</evidence>